<feature type="transmembrane region" description="Helical" evidence="1">
    <location>
        <begin position="236"/>
        <end position="257"/>
    </location>
</feature>
<keyword evidence="1" id="KW-0472">Membrane</keyword>
<evidence type="ECO:0000256" key="1">
    <source>
        <dbReference type="SAM" id="Phobius"/>
    </source>
</evidence>
<keyword evidence="1" id="KW-1133">Transmembrane helix</keyword>
<dbReference type="InterPro" id="IPR009597">
    <property type="entry name" value="DUF1206"/>
</dbReference>
<keyword evidence="4" id="KW-1185">Reference proteome</keyword>
<accession>A0A5R9QDI9</accession>
<feature type="transmembrane region" description="Helical" evidence="1">
    <location>
        <begin position="20"/>
        <end position="37"/>
    </location>
</feature>
<name>A0A5R9QDI9_9GAMM</name>
<comment type="caution">
    <text evidence="3">The sequence shown here is derived from an EMBL/GenBank/DDBJ whole genome shotgun (WGS) entry which is preliminary data.</text>
</comment>
<dbReference type="Pfam" id="PF06724">
    <property type="entry name" value="DUF1206"/>
    <property type="match status" value="2"/>
</dbReference>
<evidence type="ECO:0000313" key="4">
    <source>
        <dbReference type="Proteomes" id="UP000306753"/>
    </source>
</evidence>
<gene>
    <name evidence="3" type="ORF">DN820_14565</name>
</gene>
<dbReference type="AlphaFoldDB" id="A0A5R9QDI9"/>
<organism evidence="3 4">
    <name type="scientific">Stutzerimonas nosocomialis</name>
    <dbReference type="NCBI Taxonomy" id="1056496"/>
    <lineage>
        <taxon>Bacteria</taxon>
        <taxon>Pseudomonadati</taxon>
        <taxon>Pseudomonadota</taxon>
        <taxon>Gammaproteobacteria</taxon>
        <taxon>Pseudomonadales</taxon>
        <taxon>Pseudomonadaceae</taxon>
        <taxon>Stutzerimonas</taxon>
    </lineage>
</organism>
<feature type="transmembrane region" description="Helical" evidence="1">
    <location>
        <begin position="49"/>
        <end position="70"/>
    </location>
</feature>
<feature type="transmembrane region" description="Helical" evidence="1">
    <location>
        <begin position="190"/>
        <end position="216"/>
    </location>
</feature>
<feature type="domain" description="DUF1206" evidence="2">
    <location>
        <begin position="14"/>
        <end position="78"/>
    </location>
</feature>
<keyword evidence="1" id="KW-0812">Transmembrane</keyword>
<evidence type="ECO:0000259" key="2">
    <source>
        <dbReference type="Pfam" id="PF06724"/>
    </source>
</evidence>
<protein>
    <submittedName>
        <fullName evidence="3">DUF1206 domain-containing protein</fullName>
    </submittedName>
</protein>
<sequence>MNVTHGVVLLARSGYAARGVVYVIIGIFAFTAALGSGRTVGSEGAVEQLLAQPFGTVLLWLLVIGLLAHVAWRLTQGIGDTDRHGTDAKGLLVRAGLIGSGITNLLLALFALGILGSDLASLTGGGSGGGGGNGDFLSSFLGWRNSNRVIYLLALIPLGVGVAHLIKAWRGSFKRYFQCDERKMRLIMPVARIGLVARGSVFLIICALLLVGGNRYEPTDPPGLKDALQALQGLPLGWLLLGAIGLGLLAFALYSFAQALWRRIDLSEVTG</sequence>
<reference evidence="3 4" key="1">
    <citation type="journal article" date="2017" name="Eur. J. Clin. Microbiol. Infect. Dis.">
        <title>Uncommonly isolated clinical Pseudomonas: identification and phylogenetic assignation.</title>
        <authorList>
            <person name="Mulet M."/>
            <person name="Gomila M."/>
            <person name="Ramirez A."/>
            <person name="Cardew S."/>
            <person name="Moore E.R."/>
            <person name="Lalucat J."/>
            <person name="Garcia-Valdes E."/>
        </authorList>
    </citation>
    <scope>NUCLEOTIDE SEQUENCE [LARGE SCALE GENOMIC DNA]</scope>
    <source>
        <strain evidence="3 4">SD129</strain>
    </source>
</reference>
<evidence type="ECO:0000313" key="3">
    <source>
        <dbReference type="EMBL" id="TLX62833.1"/>
    </source>
</evidence>
<dbReference type="Proteomes" id="UP000306753">
    <property type="component" value="Unassembled WGS sequence"/>
</dbReference>
<feature type="transmembrane region" description="Helical" evidence="1">
    <location>
        <begin position="149"/>
        <end position="169"/>
    </location>
</feature>
<feature type="transmembrane region" description="Helical" evidence="1">
    <location>
        <begin position="91"/>
        <end position="115"/>
    </location>
</feature>
<dbReference type="RefSeq" id="WP_138412089.1">
    <property type="nucleotide sequence ID" value="NZ_QLAG01000017.1"/>
</dbReference>
<dbReference type="EMBL" id="QLAG01000017">
    <property type="protein sequence ID" value="TLX62833.1"/>
    <property type="molecule type" value="Genomic_DNA"/>
</dbReference>
<feature type="domain" description="DUF1206" evidence="2">
    <location>
        <begin position="193"/>
        <end position="262"/>
    </location>
</feature>
<proteinExistence type="predicted"/>